<evidence type="ECO:0000313" key="2">
    <source>
        <dbReference type="EMBL" id="VDB99331.1"/>
    </source>
</evidence>
<name>A0AAQ2ZGR9_OENOE</name>
<keyword evidence="1" id="KW-0812">Transmembrane</keyword>
<reference evidence="2 3" key="1">
    <citation type="submission" date="2018-08" db="EMBL/GenBank/DDBJ databases">
        <authorList>
            <person name="Lorentzen P. G. S. M."/>
        </authorList>
    </citation>
    <scope>NUCLEOTIDE SEQUENCE [LARGE SCALE GENOMIC DNA]</scope>
    <source>
        <strain evidence="2 3">CRBO_1381</strain>
    </source>
</reference>
<dbReference type="EMBL" id="LR031358">
    <property type="protein sequence ID" value="VDB99331.1"/>
    <property type="molecule type" value="Genomic_DNA"/>
</dbReference>
<dbReference type="AlphaFoldDB" id="A0AAQ2ZGR9"/>
<gene>
    <name evidence="2" type="ORF">OENI_1875</name>
</gene>
<proteinExistence type="predicted"/>
<keyword evidence="1" id="KW-0472">Membrane</keyword>
<organism evidence="2 3">
    <name type="scientific">Oenococcus oeni</name>
    <name type="common">Leuconostoc oenos</name>
    <dbReference type="NCBI Taxonomy" id="1247"/>
    <lineage>
        <taxon>Bacteria</taxon>
        <taxon>Bacillati</taxon>
        <taxon>Bacillota</taxon>
        <taxon>Bacilli</taxon>
        <taxon>Lactobacillales</taxon>
        <taxon>Lactobacillaceae</taxon>
        <taxon>Oenococcus</taxon>
    </lineage>
</organism>
<feature type="transmembrane region" description="Helical" evidence="1">
    <location>
        <begin position="23"/>
        <end position="47"/>
    </location>
</feature>
<dbReference type="Proteomes" id="UP000294726">
    <property type="component" value="Chromosome"/>
</dbReference>
<keyword evidence="1" id="KW-1133">Transmembrane helix</keyword>
<evidence type="ECO:0000313" key="3">
    <source>
        <dbReference type="Proteomes" id="UP000294726"/>
    </source>
</evidence>
<accession>A0AAQ2ZGR9</accession>
<sequence>MSVSFNELILTANNYKNYKDIFLLVYFQQSKITIKQFLSLMIAILIFKNKKKMSVL</sequence>
<evidence type="ECO:0000256" key="1">
    <source>
        <dbReference type="SAM" id="Phobius"/>
    </source>
</evidence>
<protein>
    <submittedName>
        <fullName evidence="2">Uncharacterized protein</fullName>
    </submittedName>
</protein>